<keyword evidence="2" id="KW-1185">Reference proteome</keyword>
<protein>
    <submittedName>
        <fullName evidence="1">Uncharacterized protein</fullName>
    </submittedName>
</protein>
<evidence type="ECO:0000313" key="2">
    <source>
        <dbReference type="Proteomes" id="UP000237000"/>
    </source>
</evidence>
<dbReference type="Proteomes" id="UP000237000">
    <property type="component" value="Unassembled WGS sequence"/>
</dbReference>
<accession>A0A2P5B648</accession>
<sequence length="78" mass="9105">MTPEIPSNAEKEAFASEFNTIKTTIKDYESYMKSLNEEILIDDGRAAERGVLWDLAIVKEQWYQKYGFPGGWKLWDQL</sequence>
<dbReference type="AlphaFoldDB" id="A0A2P5B648"/>
<dbReference type="EMBL" id="JXTC01000598">
    <property type="protein sequence ID" value="PON44226.1"/>
    <property type="molecule type" value="Genomic_DNA"/>
</dbReference>
<dbReference type="OrthoDB" id="10432406at2759"/>
<organism evidence="1 2">
    <name type="scientific">Trema orientale</name>
    <name type="common">Charcoal tree</name>
    <name type="synonym">Celtis orientalis</name>
    <dbReference type="NCBI Taxonomy" id="63057"/>
    <lineage>
        <taxon>Eukaryota</taxon>
        <taxon>Viridiplantae</taxon>
        <taxon>Streptophyta</taxon>
        <taxon>Embryophyta</taxon>
        <taxon>Tracheophyta</taxon>
        <taxon>Spermatophyta</taxon>
        <taxon>Magnoliopsida</taxon>
        <taxon>eudicotyledons</taxon>
        <taxon>Gunneridae</taxon>
        <taxon>Pentapetalae</taxon>
        <taxon>rosids</taxon>
        <taxon>fabids</taxon>
        <taxon>Rosales</taxon>
        <taxon>Cannabaceae</taxon>
        <taxon>Trema</taxon>
    </lineage>
</organism>
<reference evidence="2" key="1">
    <citation type="submission" date="2016-06" db="EMBL/GenBank/DDBJ databases">
        <title>Parallel loss of symbiosis genes in relatives of nitrogen-fixing non-legume Parasponia.</title>
        <authorList>
            <person name="Van Velzen R."/>
            <person name="Holmer R."/>
            <person name="Bu F."/>
            <person name="Rutten L."/>
            <person name="Van Zeijl A."/>
            <person name="Liu W."/>
            <person name="Santuari L."/>
            <person name="Cao Q."/>
            <person name="Sharma T."/>
            <person name="Shen D."/>
            <person name="Roswanjaya Y."/>
            <person name="Wardhani T."/>
            <person name="Kalhor M.S."/>
            <person name="Jansen J."/>
            <person name="Van den Hoogen J."/>
            <person name="Gungor B."/>
            <person name="Hartog M."/>
            <person name="Hontelez J."/>
            <person name="Verver J."/>
            <person name="Yang W.-C."/>
            <person name="Schijlen E."/>
            <person name="Repin R."/>
            <person name="Schilthuizen M."/>
            <person name="Schranz E."/>
            <person name="Heidstra R."/>
            <person name="Miyata K."/>
            <person name="Fedorova E."/>
            <person name="Kohlen W."/>
            <person name="Bisseling T."/>
            <person name="Smit S."/>
            <person name="Geurts R."/>
        </authorList>
    </citation>
    <scope>NUCLEOTIDE SEQUENCE [LARGE SCALE GENOMIC DNA]</scope>
    <source>
        <strain evidence="2">cv. RG33-2</strain>
    </source>
</reference>
<proteinExistence type="predicted"/>
<dbReference type="InParanoid" id="A0A2P5B648"/>
<comment type="caution">
    <text evidence="1">The sequence shown here is derived from an EMBL/GenBank/DDBJ whole genome shotgun (WGS) entry which is preliminary data.</text>
</comment>
<evidence type="ECO:0000313" key="1">
    <source>
        <dbReference type="EMBL" id="PON44226.1"/>
    </source>
</evidence>
<gene>
    <name evidence="1" type="ORF">TorRG33x02_331300</name>
</gene>
<name>A0A2P5B648_TREOI</name>